<protein>
    <submittedName>
        <fullName evidence="1">Uncharacterized protein</fullName>
    </submittedName>
</protein>
<evidence type="ECO:0000313" key="1">
    <source>
        <dbReference type="EMBL" id="CAF0989777.1"/>
    </source>
</evidence>
<evidence type="ECO:0000313" key="2">
    <source>
        <dbReference type="Proteomes" id="UP000663860"/>
    </source>
</evidence>
<accession>A0A814FXD3</accession>
<proteinExistence type="predicted"/>
<dbReference type="EMBL" id="CAJNOE010000156">
    <property type="protein sequence ID" value="CAF0989777.1"/>
    <property type="molecule type" value="Genomic_DNA"/>
</dbReference>
<dbReference type="Proteomes" id="UP000663860">
    <property type="component" value="Unassembled WGS sequence"/>
</dbReference>
<name>A0A814FXD3_9BILA</name>
<organism evidence="1 2">
    <name type="scientific">Adineta steineri</name>
    <dbReference type="NCBI Taxonomy" id="433720"/>
    <lineage>
        <taxon>Eukaryota</taxon>
        <taxon>Metazoa</taxon>
        <taxon>Spiralia</taxon>
        <taxon>Gnathifera</taxon>
        <taxon>Rotifera</taxon>
        <taxon>Eurotatoria</taxon>
        <taxon>Bdelloidea</taxon>
        <taxon>Adinetida</taxon>
        <taxon>Adinetidae</taxon>
        <taxon>Adineta</taxon>
    </lineage>
</organism>
<reference evidence="1" key="1">
    <citation type="submission" date="2021-02" db="EMBL/GenBank/DDBJ databases">
        <authorList>
            <person name="Nowell W R."/>
        </authorList>
    </citation>
    <scope>NUCLEOTIDE SEQUENCE</scope>
</reference>
<comment type="caution">
    <text evidence="1">The sequence shown here is derived from an EMBL/GenBank/DDBJ whole genome shotgun (WGS) entry which is preliminary data.</text>
</comment>
<gene>
    <name evidence="1" type="ORF">IZO911_LOCUS17039</name>
</gene>
<sequence length="69" mass="8158">MSAIFDDLLSTKSLHSKDPIDQYIFNHSLRYTSEQLELLEDIKNLPEKIQPWLGSTDEAQFFFKYSFNL</sequence>
<dbReference type="AlphaFoldDB" id="A0A814FXD3"/>